<proteinExistence type="predicted"/>
<dbReference type="Pfam" id="PF17761">
    <property type="entry name" value="DUF1016_N"/>
    <property type="match status" value="1"/>
</dbReference>
<evidence type="ECO:0000313" key="2">
    <source>
        <dbReference type="EMBL" id="AHK78169.1"/>
    </source>
</evidence>
<dbReference type="EMBL" id="CP007268">
    <property type="protein sequence ID" value="AHK78169.1"/>
    <property type="molecule type" value="Genomic_DNA"/>
</dbReference>
<keyword evidence="3" id="KW-1185">Reference proteome</keyword>
<feature type="domain" description="YhcG N-terminal" evidence="1">
    <location>
        <begin position="21"/>
        <end position="74"/>
    </location>
</feature>
<name>W8KEK3_9GAMM</name>
<gene>
    <name evidence="2" type="ORF">M911_02090</name>
</gene>
<protein>
    <recommendedName>
        <fullName evidence="1">YhcG N-terminal domain-containing protein</fullName>
    </recommendedName>
</protein>
<organism evidence="2 3">
    <name type="scientific">Ectothiorhodospira haloalkaliphila</name>
    <dbReference type="NCBI Taxonomy" id="421628"/>
    <lineage>
        <taxon>Bacteria</taxon>
        <taxon>Pseudomonadati</taxon>
        <taxon>Pseudomonadota</taxon>
        <taxon>Gammaproteobacteria</taxon>
        <taxon>Chromatiales</taxon>
        <taxon>Ectothiorhodospiraceae</taxon>
        <taxon>Ectothiorhodospira</taxon>
    </lineage>
</organism>
<reference evidence="3" key="2">
    <citation type="submission" date="2014-02" db="EMBL/GenBank/DDBJ databases">
        <title>Draft Genome Sequence of extremely halophilic bacteria Halorhodospira halochloris.</title>
        <authorList>
            <person name="Singh K.S."/>
        </authorList>
    </citation>
    <scope>NUCLEOTIDE SEQUENCE [LARGE SCALE GENOMIC DNA]</scope>
    <source>
        <strain evidence="3">A</strain>
    </source>
</reference>
<dbReference type="AlphaFoldDB" id="W8KEK3"/>
<dbReference type="Proteomes" id="UP000019442">
    <property type="component" value="Chromosome"/>
</dbReference>
<evidence type="ECO:0000259" key="1">
    <source>
        <dbReference type="Pfam" id="PF17761"/>
    </source>
</evidence>
<accession>W8KEK3</accession>
<reference evidence="2 3" key="1">
    <citation type="journal article" date="2014" name="J Genomics">
        <title>Draft Genome Sequence of the Extremely Halophilic Phototrophic Purple Sulfur Bacterium Halorhodospira halochloris.</title>
        <authorList>
            <person name="Singh K.S."/>
            <person name="Kirksey J."/>
            <person name="Hoff W.D."/>
            <person name="Deole R."/>
        </authorList>
    </citation>
    <scope>NUCLEOTIDE SEQUENCE [LARGE SCALE GENOMIC DNA]</scope>
    <source>
        <strain evidence="2 3">A</strain>
    </source>
</reference>
<dbReference type="KEGG" id="hhc:M911_02090"/>
<dbReference type="RefSeq" id="WP_419398023.1">
    <property type="nucleotide sequence ID" value="NZ_CP007268.1"/>
</dbReference>
<sequence length="91" mass="10147">MLGVWGFSLPLITGHYPRGCQERARYGEQVMATLAGELTRTYGRGWSKRNLANMCLFAQCSPRVEMVQTLSAQMCGQVPVLESRVCQALVH</sequence>
<dbReference type="InterPro" id="IPR041527">
    <property type="entry name" value="YhcG_N"/>
</dbReference>
<evidence type="ECO:0000313" key="3">
    <source>
        <dbReference type="Proteomes" id="UP000019442"/>
    </source>
</evidence>
<dbReference type="HOGENOM" id="CLU_2422857_0_0_6"/>